<dbReference type="Gene3D" id="3.40.30.10">
    <property type="entry name" value="Glutaredoxin"/>
    <property type="match status" value="1"/>
</dbReference>
<dbReference type="GO" id="GO:0003735">
    <property type="term" value="F:structural constituent of ribosome"/>
    <property type="evidence" value="ECO:0007669"/>
    <property type="project" value="InterPro"/>
</dbReference>
<dbReference type="Proteomes" id="UP001458880">
    <property type="component" value="Unassembled WGS sequence"/>
</dbReference>
<dbReference type="AlphaFoldDB" id="A0AAW1L6Q2"/>
<dbReference type="EMBL" id="JASPKY010000162">
    <property type="protein sequence ID" value="KAK9729226.1"/>
    <property type="molecule type" value="Genomic_DNA"/>
</dbReference>
<keyword evidence="3 8" id="KW-0689">Ribosomal protein</keyword>
<sequence>MSNSHLFMKSGFIKTPGQNGVGRYICQLQRVVLKFCKNNGSSRGLRDFIEKELVDFAKDNPGTVVYLKPRRHRAPVIIAEYLNGERQYVNCHNYTSEEVSKWLNLLRTQAGNNDNIRLRKLWHTDHPSIQGPWTPYTFREPALNLVDFPNEELSKPLYVEPSATEKLLEIFKEQQRNLNILEKNQRE</sequence>
<dbReference type="PANTHER" id="PTHR21396">
    <property type="entry name" value="39S RIBOSOMAL PROTEIN L43"/>
    <property type="match status" value="1"/>
</dbReference>
<dbReference type="GO" id="GO:0032543">
    <property type="term" value="P:mitochondrial translation"/>
    <property type="evidence" value="ECO:0007669"/>
    <property type="project" value="InterPro"/>
</dbReference>
<comment type="similarity">
    <text evidence="2">Belongs to the mitochondrion-specific ribosomal protein mL43 family.</text>
</comment>
<evidence type="ECO:0000256" key="1">
    <source>
        <dbReference type="ARBA" id="ARBA00004173"/>
    </source>
</evidence>
<dbReference type="InterPro" id="IPR039927">
    <property type="entry name" value="Ribosomal_mL43"/>
</dbReference>
<evidence type="ECO:0000256" key="5">
    <source>
        <dbReference type="ARBA" id="ARBA00023274"/>
    </source>
</evidence>
<reference evidence="8 9" key="1">
    <citation type="journal article" date="2024" name="BMC Genomics">
        <title>De novo assembly and annotation of Popillia japonica's genome with initial clues to its potential as an invasive pest.</title>
        <authorList>
            <person name="Cucini C."/>
            <person name="Boschi S."/>
            <person name="Funari R."/>
            <person name="Cardaioli E."/>
            <person name="Iannotti N."/>
            <person name="Marturano G."/>
            <person name="Paoli F."/>
            <person name="Bruttini M."/>
            <person name="Carapelli A."/>
            <person name="Frati F."/>
            <person name="Nardi F."/>
        </authorList>
    </citation>
    <scope>NUCLEOTIDE SEQUENCE [LARGE SCALE GENOMIC DNA]</scope>
    <source>
        <strain evidence="8">DMR45628</strain>
    </source>
</reference>
<dbReference type="PANTHER" id="PTHR21396:SF2">
    <property type="entry name" value="LARGE RIBOSOMAL SUBUNIT PROTEIN ML43"/>
    <property type="match status" value="1"/>
</dbReference>
<keyword evidence="5" id="KW-0687">Ribonucleoprotein</keyword>
<dbReference type="InterPro" id="IPR007741">
    <property type="entry name" value="Ribosomal_mL43/mS25/NADH_DH"/>
</dbReference>
<evidence type="ECO:0000256" key="3">
    <source>
        <dbReference type="ARBA" id="ARBA00022980"/>
    </source>
</evidence>
<proteinExistence type="inferred from homology"/>
<organism evidence="8 9">
    <name type="scientific">Popillia japonica</name>
    <name type="common">Japanese beetle</name>
    <dbReference type="NCBI Taxonomy" id="7064"/>
    <lineage>
        <taxon>Eukaryota</taxon>
        <taxon>Metazoa</taxon>
        <taxon>Ecdysozoa</taxon>
        <taxon>Arthropoda</taxon>
        <taxon>Hexapoda</taxon>
        <taxon>Insecta</taxon>
        <taxon>Pterygota</taxon>
        <taxon>Neoptera</taxon>
        <taxon>Endopterygota</taxon>
        <taxon>Coleoptera</taxon>
        <taxon>Polyphaga</taxon>
        <taxon>Scarabaeiformia</taxon>
        <taxon>Scarabaeidae</taxon>
        <taxon>Rutelinae</taxon>
        <taxon>Popillia</taxon>
    </lineage>
</organism>
<protein>
    <recommendedName>
        <fullName evidence="6">Large ribosomal subunit protein mL43</fullName>
    </recommendedName>
</protein>
<name>A0AAW1L6Q2_POPJA</name>
<evidence type="ECO:0000313" key="8">
    <source>
        <dbReference type="EMBL" id="KAK9729226.1"/>
    </source>
</evidence>
<dbReference type="FunFam" id="3.40.30.10:FF:000257">
    <property type="entry name" value="39S ribosomal protein L43"/>
    <property type="match status" value="1"/>
</dbReference>
<evidence type="ECO:0000259" key="7">
    <source>
        <dbReference type="SMART" id="SM00916"/>
    </source>
</evidence>
<dbReference type="SUPFAM" id="SSF52833">
    <property type="entry name" value="Thioredoxin-like"/>
    <property type="match status" value="1"/>
</dbReference>
<dbReference type="GO" id="GO:0005762">
    <property type="term" value="C:mitochondrial large ribosomal subunit"/>
    <property type="evidence" value="ECO:0007669"/>
    <property type="project" value="TreeGrafter"/>
</dbReference>
<comment type="caution">
    <text evidence="8">The sequence shown here is derived from an EMBL/GenBank/DDBJ whole genome shotgun (WGS) entry which is preliminary data.</text>
</comment>
<evidence type="ECO:0000256" key="2">
    <source>
        <dbReference type="ARBA" id="ARBA00006073"/>
    </source>
</evidence>
<keyword evidence="4" id="KW-0496">Mitochondrion</keyword>
<dbReference type="InterPro" id="IPR036249">
    <property type="entry name" value="Thioredoxin-like_sf"/>
</dbReference>
<dbReference type="SMART" id="SM00916">
    <property type="entry name" value="L51_S25_CI-B8"/>
    <property type="match status" value="1"/>
</dbReference>
<evidence type="ECO:0000313" key="9">
    <source>
        <dbReference type="Proteomes" id="UP001458880"/>
    </source>
</evidence>
<evidence type="ECO:0000256" key="6">
    <source>
        <dbReference type="ARBA" id="ARBA00035188"/>
    </source>
</evidence>
<feature type="domain" description="Ribosomal protein/NADH dehydrogenase" evidence="7">
    <location>
        <begin position="37"/>
        <end position="110"/>
    </location>
</feature>
<accession>A0AAW1L6Q2</accession>
<dbReference type="Pfam" id="PF05047">
    <property type="entry name" value="L51_S25_CI-B8"/>
    <property type="match status" value="1"/>
</dbReference>
<comment type="subcellular location">
    <subcellularLocation>
        <location evidence="1">Mitochondrion</location>
    </subcellularLocation>
</comment>
<keyword evidence="9" id="KW-1185">Reference proteome</keyword>
<gene>
    <name evidence="8" type="ORF">QE152_g16047</name>
</gene>
<evidence type="ECO:0000256" key="4">
    <source>
        <dbReference type="ARBA" id="ARBA00023128"/>
    </source>
</evidence>